<name>A0A432MJU2_9BACT</name>
<dbReference type="EMBL" id="RYZH01000020">
    <property type="protein sequence ID" value="RUL87519.1"/>
    <property type="molecule type" value="Genomic_DNA"/>
</dbReference>
<proteinExistence type="predicted"/>
<dbReference type="RefSeq" id="WP_126725577.1">
    <property type="nucleotide sequence ID" value="NZ_RYZH01000020.1"/>
</dbReference>
<dbReference type="OrthoDB" id="8125412at2"/>
<evidence type="ECO:0000313" key="1">
    <source>
        <dbReference type="EMBL" id="RUL87519.1"/>
    </source>
</evidence>
<dbReference type="AlphaFoldDB" id="A0A432MJU2"/>
<gene>
    <name evidence="1" type="ORF">TsocGM_11820</name>
</gene>
<evidence type="ECO:0000313" key="2">
    <source>
        <dbReference type="Proteomes" id="UP000280296"/>
    </source>
</evidence>
<reference evidence="1 2" key="1">
    <citation type="submission" date="2018-12" db="EMBL/GenBank/DDBJ databases">
        <authorList>
            <person name="Toschakov S.V."/>
        </authorList>
    </citation>
    <scope>NUCLEOTIDE SEQUENCE [LARGE SCALE GENOMIC DNA]</scope>
    <source>
        <strain evidence="1 2">GM2012</strain>
    </source>
</reference>
<sequence>MALIDHPTGGYRFLPGISPYSRGVVSAPGFEIAHVTLERPVPDRLGFEKIREYLGAEGRPVSALCGVELRSPRPFSFEGFAEFNASYAEILRDWGVFVDGVNPVARTNVAPEVAPPEVPSLHGFSYARPAGPGPATFVVAGAGELPEGVLEAGAIIRRGETDPSAIAEKARFVMDLMEARIRGLGCSWDRVTAVDIYTIHPIVALLPTEILGRIGPAAGHGVRWSYSRPPIEEIEYEMDVRGVRAEIRIE</sequence>
<comment type="caution">
    <text evidence="1">The sequence shown here is derived from an EMBL/GenBank/DDBJ whole genome shotgun (WGS) entry which is preliminary data.</text>
</comment>
<protein>
    <submittedName>
        <fullName evidence="1">RidA family protein</fullName>
    </submittedName>
</protein>
<reference evidence="1 2" key="2">
    <citation type="submission" date="2019-01" db="EMBL/GenBank/DDBJ databases">
        <title>Tautonia sociabilis, a novel thermotolerant planctomycete of Isosphaeraceae family, isolated from a 4000 m deep subterranean habitat.</title>
        <authorList>
            <person name="Kovaleva O.L."/>
            <person name="Elcheninov A.G."/>
            <person name="Van Heerden E."/>
            <person name="Toshchakov S.V."/>
            <person name="Novikov A."/>
            <person name="Bonch-Osmolovskaya E.A."/>
            <person name="Kublanov I.V."/>
        </authorList>
    </citation>
    <scope>NUCLEOTIDE SEQUENCE [LARGE SCALE GENOMIC DNA]</scope>
    <source>
        <strain evidence="1 2">GM2012</strain>
    </source>
</reference>
<accession>A0A432MJU2</accession>
<organism evidence="1 2">
    <name type="scientific">Tautonia sociabilis</name>
    <dbReference type="NCBI Taxonomy" id="2080755"/>
    <lineage>
        <taxon>Bacteria</taxon>
        <taxon>Pseudomonadati</taxon>
        <taxon>Planctomycetota</taxon>
        <taxon>Planctomycetia</taxon>
        <taxon>Isosphaerales</taxon>
        <taxon>Isosphaeraceae</taxon>
        <taxon>Tautonia</taxon>
    </lineage>
</organism>
<keyword evidence="2" id="KW-1185">Reference proteome</keyword>
<dbReference type="Proteomes" id="UP000280296">
    <property type="component" value="Unassembled WGS sequence"/>
</dbReference>